<gene>
    <name evidence="1" type="ORF">Glove_63g17</name>
</gene>
<accession>A0A397JEU0</accession>
<keyword evidence="2" id="KW-1185">Reference proteome</keyword>
<reference evidence="1 2" key="1">
    <citation type="submission" date="2018-08" db="EMBL/GenBank/DDBJ databases">
        <title>Genome and evolution of the arbuscular mycorrhizal fungus Diversispora epigaea (formerly Glomus versiforme) and its bacterial endosymbionts.</title>
        <authorList>
            <person name="Sun X."/>
            <person name="Fei Z."/>
            <person name="Harrison M."/>
        </authorList>
    </citation>
    <scope>NUCLEOTIDE SEQUENCE [LARGE SCALE GENOMIC DNA]</scope>
    <source>
        <strain evidence="1 2">IT104</strain>
    </source>
</reference>
<sequence length="181" mass="21147">MNNAVYDKTMENVHKYQDVKIMAMNGDDDEKRFHKNMGKTNDMTERPDIFDLNDSKVIGLFKDKYLDKIIKESIHIRAKAYHYIISDSSIIRSKYKRISKLSMNEMAKNTYFPSLGGSLLDDIVPTNEIFDPMIQVYQNYIFGKKILSDDITSLPYGYWRIDAYKKMVTSGLSNEKAEKRQ</sequence>
<organism evidence="1 2">
    <name type="scientific">Diversispora epigaea</name>
    <dbReference type="NCBI Taxonomy" id="1348612"/>
    <lineage>
        <taxon>Eukaryota</taxon>
        <taxon>Fungi</taxon>
        <taxon>Fungi incertae sedis</taxon>
        <taxon>Mucoromycota</taxon>
        <taxon>Glomeromycotina</taxon>
        <taxon>Glomeromycetes</taxon>
        <taxon>Diversisporales</taxon>
        <taxon>Diversisporaceae</taxon>
        <taxon>Diversispora</taxon>
    </lineage>
</organism>
<name>A0A397JEU0_9GLOM</name>
<protein>
    <submittedName>
        <fullName evidence="1">Uncharacterized protein</fullName>
    </submittedName>
</protein>
<comment type="caution">
    <text evidence="1">The sequence shown here is derived from an EMBL/GenBank/DDBJ whole genome shotgun (WGS) entry which is preliminary data.</text>
</comment>
<dbReference type="EMBL" id="PQFF01000060">
    <property type="protein sequence ID" value="RHZ85662.1"/>
    <property type="molecule type" value="Genomic_DNA"/>
</dbReference>
<dbReference type="AlphaFoldDB" id="A0A397JEU0"/>
<dbReference type="OrthoDB" id="2430626at2759"/>
<evidence type="ECO:0000313" key="1">
    <source>
        <dbReference type="EMBL" id="RHZ85662.1"/>
    </source>
</evidence>
<evidence type="ECO:0000313" key="2">
    <source>
        <dbReference type="Proteomes" id="UP000266861"/>
    </source>
</evidence>
<dbReference type="Proteomes" id="UP000266861">
    <property type="component" value="Unassembled WGS sequence"/>
</dbReference>
<proteinExistence type="predicted"/>